<dbReference type="Proteomes" id="UP000789759">
    <property type="component" value="Unassembled WGS sequence"/>
</dbReference>
<comment type="subcellular location">
    <subcellularLocation>
        <location evidence="1">Nucleus</location>
    </subcellularLocation>
</comment>
<organism evidence="7 8">
    <name type="scientific">Cetraspora pellucida</name>
    <dbReference type="NCBI Taxonomy" id="1433469"/>
    <lineage>
        <taxon>Eukaryota</taxon>
        <taxon>Fungi</taxon>
        <taxon>Fungi incertae sedis</taxon>
        <taxon>Mucoromycota</taxon>
        <taxon>Glomeromycotina</taxon>
        <taxon>Glomeromycetes</taxon>
        <taxon>Diversisporales</taxon>
        <taxon>Gigasporaceae</taxon>
        <taxon>Cetraspora</taxon>
    </lineage>
</organism>
<evidence type="ECO:0000256" key="4">
    <source>
        <dbReference type="ARBA" id="ARBA00022833"/>
    </source>
</evidence>
<dbReference type="SUPFAM" id="SSF53098">
    <property type="entry name" value="Ribonuclease H-like"/>
    <property type="match status" value="1"/>
</dbReference>
<accession>A0A9N9NJ14</accession>
<reference evidence="7" key="1">
    <citation type="submission" date="2021-06" db="EMBL/GenBank/DDBJ databases">
        <authorList>
            <person name="Kallberg Y."/>
            <person name="Tangrot J."/>
            <person name="Rosling A."/>
        </authorList>
    </citation>
    <scope>NUCLEOTIDE SEQUENCE</scope>
    <source>
        <strain evidence="7">FL966</strain>
    </source>
</reference>
<dbReference type="InterPro" id="IPR052035">
    <property type="entry name" value="ZnF_BED_domain_contain"/>
</dbReference>
<dbReference type="EMBL" id="CAJVQA010015025">
    <property type="protein sequence ID" value="CAG8734681.1"/>
    <property type="molecule type" value="Genomic_DNA"/>
</dbReference>
<dbReference type="OrthoDB" id="1305795at2759"/>
<keyword evidence="3" id="KW-0863">Zinc-finger</keyword>
<sequence length="279" mass="32254">MYSANNDDFDSSDNDQEKDSNDDEILASISTSSSNLNYNLEEEVKKVQCLFDRCDTEYMWLGSTSNLLSYLRDIHQITKESLANKLVKVHQQTIQQPIYLVEIDDFKLLIKSFDSRFKMPCVSTIKTIIFGTYTLVVKQIIDLILGMSDTVSLTFDIWSSRVHDGYIKITCYWLTESFELHKIILEIGKLNNHYAFDIVESVNSVLDKFNINRQKCAEHILQLSVNLELKQVNKLISKCKTLVSILSKEKKIKQLRKAQLQINLGLKKPLDVIKNMDIR</sequence>
<comment type="caution">
    <text evidence="7">The sequence shown here is derived from an EMBL/GenBank/DDBJ whole genome shotgun (WGS) entry which is preliminary data.</text>
</comment>
<evidence type="ECO:0000313" key="8">
    <source>
        <dbReference type="Proteomes" id="UP000789759"/>
    </source>
</evidence>
<protein>
    <submittedName>
        <fullName evidence="7">22339_t:CDS:1</fullName>
    </submittedName>
</protein>
<keyword evidence="5" id="KW-0539">Nucleus</keyword>
<dbReference type="AlphaFoldDB" id="A0A9N9NJ14"/>
<evidence type="ECO:0000256" key="1">
    <source>
        <dbReference type="ARBA" id="ARBA00004123"/>
    </source>
</evidence>
<evidence type="ECO:0000256" key="6">
    <source>
        <dbReference type="SAM" id="MobiDB-lite"/>
    </source>
</evidence>
<evidence type="ECO:0000256" key="2">
    <source>
        <dbReference type="ARBA" id="ARBA00022723"/>
    </source>
</evidence>
<keyword evidence="8" id="KW-1185">Reference proteome</keyword>
<feature type="compositionally biased region" description="Acidic residues" evidence="6">
    <location>
        <begin position="7"/>
        <end position="21"/>
    </location>
</feature>
<dbReference type="PANTHER" id="PTHR46481">
    <property type="entry name" value="ZINC FINGER BED DOMAIN-CONTAINING PROTEIN 4"/>
    <property type="match status" value="1"/>
</dbReference>
<dbReference type="GO" id="GO:0008270">
    <property type="term" value="F:zinc ion binding"/>
    <property type="evidence" value="ECO:0007669"/>
    <property type="project" value="UniProtKB-KW"/>
</dbReference>
<dbReference type="PANTHER" id="PTHR46481:SF10">
    <property type="entry name" value="ZINC FINGER BED DOMAIN-CONTAINING PROTEIN 39"/>
    <property type="match status" value="1"/>
</dbReference>
<dbReference type="GO" id="GO:0005634">
    <property type="term" value="C:nucleus"/>
    <property type="evidence" value="ECO:0007669"/>
    <property type="project" value="UniProtKB-SubCell"/>
</dbReference>
<evidence type="ECO:0000256" key="5">
    <source>
        <dbReference type="ARBA" id="ARBA00023242"/>
    </source>
</evidence>
<dbReference type="InterPro" id="IPR012337">
    <property type="entry name" value="RNaseH-like_sf"/>
</dbReference>
<keyword evidence="2" id="KW-0479">Metal-binding</keyword>
<gene>
    <name evidence="7" type="ORF">CPELLU_LOCUS13717</name>
</gene>
<feature type="region of interest" description="Disordered" evidence="6">
    <location>
        <begin position="1"/>
        <end position="21"/>
    </location>
</feature>
<proteinExistence type="predicted"/>
<evidence type="ECO:0000256" key="3">
    <source>
        <dbReference type="ARBA" id="ARBA00022771"/>
    </source>
</evidence>
<evidence type="ECO:0000313" key="7">
    <source>
        <dbReference type="EMBL" id="CAG8734681.1"/>
    </source>
</evidence>
<name>A0A9N9NJ14_9GLOM</name>
<keyword evidence="4" id="KW-0862">Zinc</keyword>